<dbReference type="RefSeq" id="XP_040673587.1">
    <property type="nucleotide sequence ID" value="XM_040807887.1"/>
</dbReference>
<dbReference type="EMBL" id="KV878138">
    <property type="protein sequence ID" value="OJJ07825.1"/>
    <property type="molecule type" value="Genomic_DNA"/>
</dbReference>
<dbReference type="OrthoDB" id="10042665at2759"/>
<sequence length="337" mass="38191">MLDAKTYDHVHIGAIDKSSRVYLSKGEHDRGHPPNEIFQLLLPPTIPGFGFHDKKWISVSVEDIREIQWNEEAFNHLVLKSTKKELIKALVAKHTAANDPNDVIEGKGNGLILLLHGGPGTGKTLTAESVAELTCKPLYRVTCGDIGTNAEEVERYLESVLYLGTIWKCVVLLDEADVFLEERTQQDLKRNALVSVFLRVLEYYSGILVLTSNRIGTFDEGFKSRVQLTLHYPTLDESSRRLIWLNFITRLRQINPNAKLDQILENIDGLAEFRLNGREIRNSIRTSMLLADFRGELLQYSHLQDVIGISNEFEQYLQDTHGHSASENAKSLGIRRD</sequence>
<name>A0A1L9Q220_ASPVE</name>
<evidence type="ECO:0000259" key="1">
    <source>
        <dbReference type="SMART" id="SM00382"/>
    </source>
</evidence>
<dbReference type="GO" id="GO:0005524">
    <property type="term" value="F:ATP binding"/>
    <property type="evidence" value="ECO:0007669"/>
    <property type="project" value="InterPro"/>
</dbReference>
<dbReference type="AlphaFoldDB" id="A0A1L9Q220"/>
<gene>
    <name evidence="2" type="ORF">ASPVEDRAFT_143021</name>
</gene>
<dbReference type="InterPro" id="IPR003593">
    <property type="entry name" value="AAA+_ATPase"/>
</dbReference>
<organism evidence="2 3">
    <name type="scientific">Aspergillus versicolor CBS 583.65</name>
    <dbReference type="NCBI Taxonomy" id="1036611"/>
    <lineage>
        <taxon>Eukaryota</taxon>
        <taxon>Fungi</taxon>
        <taxon>Dikarya</taxon>
        <taxon>Ascomycota</taxon>
        <taxon>Pezizomycotina</taxon>
        <taxon>Eurotiomycetes</taxon>
        <taxon>Eurotiomycetidae</taxon>
        <taxon>Eurotiales</taxon>
        <taxon>Aspergillaceae</taxon>
        <taxon>Aspergillus</taxon>
        <taxon>Aspergillus subgen. Nidulantes</taxon>
    </lineage>
</organism>
<dbReference type="GeneID" id="63723398"/>
<dbReference type="SUPFAM" id="SSF52540">
    <property type="entry name" value="P-loop containing nucleoside triphosphate hydrolases"/>
    <property type="match status" value="1"/>
</dbReference>
<dbReference type="Proteomes" id="UP000184073">
    <property type="component" value="Unassembled WGS sequence"/>
</dbReference>
<accession>A0A1L9Q220</accession>
<dbReference type="InterPro" id="IPR056599">
    <property type="entry name" value="AAA_lid_fung"/>
</dbReference>
<reference evidence="3" key="1">
    <citation type="journal article" date="2017" name="Genome Biol.">
        <title>Comparative genomics reveals high biological diversity and specific adaptations in the industrially and medically important fungal genus Aspergillus.</title>
        <authorList>
            <person name="de Vries R.P."/>
            <person name="Riley R."/>
            <person name="Wiebenga A."/>
            <person name="Aguilar-Osorio G."/>
            <person name="Amillis S."/>
            <person name="Uchima C.A."/>
            <person name="Anderluh G."/>
            <person name="Asadollahi M."/>
            <person name="Askin M."/>
            <person name="Barry K."/>
            <person name="Battaglia E."/>
            <person name="Bayram O."/>
            <person name="Benocci T."/>
            <person name="Braus-Stromeyer S.A."/>
            <person name="Caldana C."/>
            <person name="Canovas D."/>
            <person name="Cerqueira G.C."/>
            <person name="Chen F."/>
            <person name="Chen W."/>
            <person name="Choi C."/>
            <person name="Clum A."/>
            <person name="Dos Santos R.A."/>
            <person name="Damasio A.R."/>
            <person name="Diallinas G."/>
            <person name="Emri T."/>
            <person name="Fekete E."/>
            <person name="Flipphi M."/>
            <person name="Freyberg S."/>
            <person name="Gallo A."/>
            <person name="Gournas C."/>
            <person name="Habgood R."/>
            <person name="Hainaut M."/>
            <person name="Harispe M.L."/>
            <person name="Henrissat B."/>
            <person name="Hilden K.S."/>
            <person name="Hope R."/>
            <person name="Hossain A."/>
            <person name="Karabika E."/>
            <person name="Karaffa L."/>
            <person name="Karanyi Z."/>
            <person name="Krasevec N."/>
            <person name="Kuo A."/>
            <person name="Kusch H."/>
            <person name="LaButti K."/>
            <person name="Lagendijk E.L."/>
            <person name="Lapidus A."/>
            <person name="Levasseur A."/>
            <person name="Lindquist E."/>
            <person name="Lipzen A."/>
            <person name="Logrieco A.F."/>
            <person name="MacCabe A."/>
            <person name="Maekelae M.R."/>
            <person name="Malavazi I."/>
            <person name="Melin P."/>
            <person name="Meyer V."/>
            <person name="Mielnichuk N."/>
            <person name="Miskei M."/>
            <person name="Molnar A.P."/>
            <person name="Mule G."/>
            <person name="Ngan C.Y."/>
            <person name="Orejas M."/>
            <person name="Orosz E."/>
            <person name="Ouedraogo J.P."/>
            <person name="Overkamp K.M."/>
            <person name="Park H.-S."/>
            <person name="Perrone G."/>
            <person name="Piumi F."/>
            <person name="Punt P.J."/>
            <person name="Ram A.F."/>
            <person name="Ramon A."/>
            <person name="Rauscher S."/>
            <person name="Record E."/>
            <person name="Riano-Pachon D.M."/>
            <person name="Robert V."/>
            <person name="Roehrig J."/>
            <person name="Ruller R."/>
            <person name="Salamov A."/>
            <person name="Salih N.S."/>
            <person name="Samson R.A."/>
            <person name="Sandor E."/>
            <person name="Sanguinetti M."/>
            <person name="Schuetze T."/>
            <person name="Sepcic K."/>
            <person name="Shelest E."/>
            <person name="Sherlock G."/>
            <person name="Sophianopoulou V."/>
            <person name="Squina F.M."/>
            <person name="Sun H."/>
            <person name="Susca A."/>
            <person name="Todd R.B."/>
            <person name="Tsang A."/>
            <person name="Unkles S.E."/>
            <person name="van de Wiele N."/>
            <person name="van Rossen-Uffink D."/>
            <person name="Oliveira J.V."/>
            <person name="Vesth T.C."/>
            <person name="Visser J."/>
            <person name="Yu J.-H."/>
            <person name="Zhou M."/>
            <person name="Andersen M.R."/>
            <person name="Archer D.B."/>
            <person name="Baker S.E."/>
            <person name="Benoit I."/>
            <person name="Brakhage A.A."/>
            <person name="Braus G.H."/>
            <person name="Fischer R."/>
            <person name="Frisvad J.C."/>
            <person name="Goldman G.H."/>
            <person name="Houbraken J."/>
            <person name="Oakley B."/>
            <person name="Pocsi I."/>
            <person name="Scazzocchio C."/>
            <person name="Seiboth B."/>
            <person name="vanKuyk P.A."/>
            <person name="Wortman J."/>
            <person name="Dyer P.S."/>
            <person name="Grigoriev I.V."/>
        </authorList>
    </citation>
    <scope>NUCLEOTIDE SEQUENCE [LARGE SCALE GENOMIC DNA]</scope>
    <source>
        <strain evidence="3">CBS 583.65</strain>
    </source>
</reference>
<dbReference type="PANTHER" id="PTHR46411:SF2">
    <property type="entry name" value="AAA+ ATPASE DOMAIN-CONTAINING PROTEIN"/>
    <property type="match status" value="1"/>
</dbReference>
<proteinExistence type="predicted"/>
<dbReference type="InterPro" id="IPR003959">
    <property type="entry name" value="ATPase_AAA_core"/>
</dbReference>
<protein>
    <recommendedName>
        <fullName evidence="1">AAA+ ATPase domain-containing protein</fullName>
    </recommendedName>
</protein>
<dbReference type="SMART" id="SM00382">
    <property type="entry name" value="AAA"/>
    <property type="match status" value="1"/>
</dbReference>
<dbReference type="Pfam" id="PF00004">
    <property type="entry name" value="AAA"/>
    <property type="match status" value="1"/>
</dbReference>
<dbReference type="VEuPathDB" id="FungiDB:ASPVEDRAFT_143021"/>
<dbReference type="PANTHER" id="PTHR46411">
    <property type="entry name" value="FAMILY ATPASE, PUTATIVE-RELATED"/>
    <property type="match status" value="1"/>
</dbReference>
<feature type="domain" description="AAA+ ATPase" evidence="1">
    <location>
        <begin position="109"/>
        <end position="236"/>
    </location>
</feature>
<evidence type="ECO:0000313" key="3">
    <source>
        <dbReference type="Proteomes" id="UP000184073"/>
    </source>
</evidence>
<dbReference type="Gene3D" id="3.40.50.300">
    <property type="entry name" value="P-loop containing nucleotide triphosphate hydrolases"/>
    <property type="match status" value="1"/>
</dbReference>
<dbReference type="STRING" id="1036611.A0A1L9Q220"/>
<keyword evidence="3" id="KW-1185">Reference proteome</keyword>
<evidence type="ECO:0000313" key="2">
    <source>
        <dbReference type="EMBL" id="OJJ07825.1"/>
    </source>
</evidence>
<dbReference type="InterPro" id="IPR027417">
    <property type="entry name" value="P-loop_NTPase"/>
</dbReference>
<dbReference type="GO" id="GO:0016887">
    <property type="term" value="F:ATP hydrolysis activity"/>
    <property type="evidence" value="ECO:0007669"/>
    <property type="project" value="InterPro"/>
</dbReference>
<dbReference type="Pfam" id="PF23232">
    <property type="entry name" value="AAA_lid_13"/>
    <property type="match status" value="1"/>
</dbReference>